<feature type="transmembrane region" description="Helical" evidence="1">
    <location>
        <begin position="100"/>
        <end position="120"/>
    </location>
</feature>
<name>A0A1W6A9I1_BACMY</name>
<evidence type="ECO:0000313" key="2">
    <source>
        <dbReference type="EMBL" id="ARJ22420.1"/>
    </source>
</evidence>
<dbReference type="Pfam" id="PF13789">
    <property type="entry name" value="DUF4181"/>
    <property type="match status" value="1"/>
</dbReference>
<accession>A0A1W6A9I1</accession>
<organism evidence="2 3">
    <name type="scientific">Bacillus mycoides</name>
    <dbReference type="NCBI Taxonomy" id="1405"/>
    <lineage>
        <taxon>Bacteria</taxon>
        <taxon>Bacillati</taxon>
        <taxon>Bacillota</taxon>
        <taxon>Bacilli</taxon>
        <taxon>Bacillales</taxon>
        <taxon>Bacillaceae</taxon>
        <taxon>Bacillus</taxon>
        <taxon>Bacillus cereus group</taxon>
    </lineage>
</organism>
<keyword evidence="1" id="KW-0472">Membrane</keyword>
<keyword evidence="1" id="KW-0812">Transmembrane</keyword>
<sequence>MFHVKVIVLVLWILFLVVLENIVRKKLNIPKQKGWNNKYVNKSHKWGNRIIIFSYIVVIIICSSLSNPLYMGFLPFLFLITLYSFDAYMEWKYDRESREFLMSLGGAVSLMITGLILYFLI</sequence>
<dbReference type="Proteomes" id="UP000192932">
    <property type="component" value="Chromosome"/>
</dbReference>
<keyword evidence="1" id="KW-1133">Transmembrane helix</keyword>
<gene>
    <name evidence="2" type="ORF">B7492_14840</name>
</gene>
<feature type="transmembrane region" description="Helical" evidence="1">
    <location>
        <begin position="6"/>
        <end position="23"/>
    </location>
</feature>
<evidence type="ECO:0000256" key="1">
    <source>
        <dbReference type="SAM" id="Phobius"/>
    </source>
</evidence>
<dbReference type="InterPro" id="IPR025441">
    <property type="entry name" value="DUF4181"/>
</dbReference>
<proteinExistence type="predicted"/>
<dbReference type="EMBL" id="CP020743">
    <property type="protein sequence ID" value="ARJ22420.1"/>
    <property type="molecule type" value="Genomic_DNA"/>
</dbReference>
<evidence type="ECO:0000313" key="3">
    <source>
        <dbReference type="Proteomes" id="UP000192932"/>
    </source>
</evidence>
<dbReference type="AlphaFoldDB" id="A0A1W6A9I1"/>
<reference evidence="2 3" key="1">
    <citation type="submission" date="2017-04" db="EMBL/GenBank/DDBJ databases">
        <title>The Characteristic of a Fine Plant Growth-Promoting Rhizobacteria Bacillus mycoides Gnyt1 and its Whole Genome Sequencing Analysis.</title>
        <authorList>
            <person name="Li J.H."/>
            <person name="Yao T."/>
        </authorList>
    </citation>
    <scope>NUCLEOTIDE SEQUENCE [LARGE SCALE GENOMIC DNA]</scope>
    <source>
        <strain evidence="2 3">Gnyt1</strain>
    </source>
</reference>
<protein>
    <submittedName>
        <fullName evidence="2">Capsular biosynthesis protein CpsH</fullName>
    </submittedName>
</protein>
<feature type="transmembrane region" description="Helical" evidence="1">
    <location>
        <begin position="46"/>
        <end position="66"/>
    </location>
</feature>